<sequence>MNKQHARSKMKMIILTVLAIFVIAILMAGLLFRQAFPAAPRFKDLPVSGDSTVSTDSGLIRGAHQDGVYRYLGVPYAHANKRFMDAEPIKPWKGVFTANAYGPTSPQGSMLGMSAATDTKGTSNDCQNLNVWTPKVSKQNDLPVMVWLHGGGFSTGSANERSYDGANLSRSHNVVVVSVNHRLNVFGHLDLSSYGEEYRDSGNVGLTDIIMALQWIKANIGAFGGDPNNVTLFGQSGGGAKALALMTSPQAKGLFNKAIVESGATETMGVSFATQEQSQSLTKHLLDQLGIDTNHIGDLQNVSVDKLQEASTQALQETANEYHIPAPLGGGYQMEWGPVVDGDVLPSNPVTDDAFAEAGKNVTLLIGSNLNEWTGMSAPTTVPDGTDRQALAAALQEAYPDKRGLKASHVDTLIRLPMLKIMSHKADQHGASVYSYVFTHSSGVAGSYHGSEIPYVFDNVSGKLADHISQAWVSFAKTGRPSADGLPQWKPYTRENGATMILDDHSKLVHHHDRELMRLLSPNYSY</sequence>
<dbReference type="Pfam" id="PF00135">
    <property type="entry name" value="COesterase"/>
    <property type="match status" value="2"/>
</dbReference>
<dbReference type="GO" id="GO:0004104">
    <property type="term" value="F:cholinesterase activity"/>
    <property type="evidence" value="ECO:0007669"/>
    <property type="project" value="InterPro"/>
</dbReference>
<evidence type="ECO:0000256" key="3">
    <source>
        <dbReference type="RuleBase" id="RU361235"/>
    </source>
</evidence>
<dbReference type="EC" id="3.1.1.-" evidence="3"/>
<dbReference type="InterPro" id="IPR050309">
    <property type="entry name" value="Type-B_Carboxylest/Lipase"/>
</dbReference>
<comment type="caution">
    <text evidence="6">The sequence shown here is derived from an EMBL/GenBank/DDBJ whole genome shotgun (WGS) entry which is preliminary data.</text>
</comment>
<evidence type="ECO:0000313" key="7">
    <source>
        <dbReference type="Proteomes" id="UP000192666"/>
    </source>
</evidence>
<feature type="transmembrane region" description="Helical" evidence="4">
    <location>
        <begin position="12"/>
        <end position="32"/>
    </location>
</feature>
<keyword evidence="2 3" id="KW-0378">Hydrolase</keyword>
<feature type="domain" description="Carboxylesterase type B" evidence="5">
    <location>
        <begin position="402"/>
        <end position="511"/>
    </location>
</feature>
<evidence type="ECO:0000256" key="2">
    <source>
        <dbReference type="ARBA" id="ARBA00022801"/>
    </source>
</evidence>
<dbReference type="PROSITE" id="PS00122">
    <property type="entry name" value="CARBOXYLESTERASE_B_1"/>
    <property type="match status" value="1"/>
</dbReference>
<accession>A0A1V8PRH3</accession>
<feature type="domain" description="Carboxylesterase type B" evidence="5">
    <location>
        <begin position="51"/>
        <end position="378"/>
    </location>
</feature>
<dbReference type="EMBL" id="NAQA01000003">
    <property type="protein sequence ID" value="OQM51338.1"/>
    <property type="molecule type" value="Genomic_DNA"/>
</dbReference>
<dbReference type="PRINTS" id="PR00878">
    <property type="entry name" value="CHOLNESTRASE"/>
</dbReference>
<name>A0A1V8PRH3_9BIFI</name>
<dbReference type="AlphaFoldDB" id="A0A1V8PRH3"/>
<organism evidence="6 7">
    <name type="scientific">Bifidobacterium catenulatum</name>
    <dbReference type="NCBI Taxonomy" id="1686"/>
    <lineage>
        <taxon>Bacteria</taxon>
        <taxon>Bacillati</taxon>
        <taxon>Actinomycetota</taxon>
        <taxon>Actinomycetes</taxon>
        <taxon>Bifidobacteriales</taxon>
        <taxon>Bifidobacteriaceae</taxon>
        <taxon>Bifidobacterium</taxon>
    </lineage>
</organism>
<dbReference type="InterPro" id="IPR002018">
    <property type="entry name" value="CarbesteraseB"/>
</dbReference>
<dbReference type="InterPro" id="IPR029058">
    <property type="entry name" value="AB_hydrolase_fold"/>
</dbReference>
<evidence type="ECO:0000256" key="4">
    <source>
        <dbReference type="SAM" id="Phobius"/>
    </source>
</evidence>
<reference evidence="6 7" key="1">
    <citation type="submission" date="2017-03" db="EMBL/GenBank/DDBJ databases">
        <title>Maternal inheritance of bifidobacteria.</title>
        <authorList>
            <person name="Lugli G.A."/>
            <person name="Duranti S."/>
            <person name="Milani C."/>
            <person name="Mancabelli L."/>
        </authorList>
    </citation>
    <scope>NUCLEOTIDE SEQUENCE [LARGE SCALE GENOMIC DNA]</scope>
    <source>
        <strain evidence="6 7">1899B</strain>
    </source>
</reference>
<keyword evidence="4" id="KW-0472">Membrane</keyword>
<evidence type="ECO:0000256" key="1">
    <source>
        <dbReference type="ARBA" id="ARBA00005964"/>
    </source>
</evidence>
<dbReference type="SUPFAM" id="SSF53474">
    <property type="entry name" value="alpha/beta-Hydrolases"/>
    <property type="match status" value="1"/>
</dbReference>
<proteinExistence type="inferred from homology"/>
<evidence type="ECO:0000259" key="5">
    <source>
        <dbReference type="Pfam" id="PF00135"/>
    </source>
</evidence>
<keyword evidence="4" id="KW-0812">Transmembrane</keyword>
<comment type="similarity">
    <text evidence="1 3">Belongs to the type-B carboxylesterase/lipase family.</text>
</comment>
<dbReference type="Proteomes" id="UP000192666">
    <property type="component" value="Unassembled WGS sequence"/>
</dbReference>
<gene>
    <name evidence="6" type="ORF">B5782_1289</name>
</gene>
<dbReference type="RefSeq" id="WP_080788724.1">
    <property type="nucleotide sequence ID" value="NZ_NAQA01000003.1"/>
</dbReference>
<dbReference type="InterPro" id="IPR000997">
    <property type="entry name" value="Cholinesterase"/>
</dbReference>
<dbReference type="ESTHER" id="9bifi-a0a1v8prh3">
    <property type="family name" value="Carb_B_Bacteria"/>
</dbReference>
<dbReference type="PANTHER" id="PTHR11559">
    <property type="entry name" value="CARBOXYLESTERASE"/>
    <property type="match status" value="1"/>
</dbReference>
<keyword evidence="4" id="KW-1133">Transmembrane helix</keyword>
<protein>
    <recommendedName>
        <fullName evidence="3">Carboxylic ester hydrolase</fullName>
        <ecNumber evidence="3">3.1.1.-</ecNumber>
    </recommendedName>
</protein>
<evidence type="ECO:0000313" key="6">
    <source>
        <dbReference type="EMBL" id="OQM51338.1"/>
    </source>
</evidence>
<dbReference type="InterPro" id="IPR019826">
    <property type="entry name" value="Carboxylesterase_B_AS"/>
</dbReference>
<dbReference type="Gene3D" id="3.40.50.1820">
    <property type="entry name" value="alpha/beta hydrolase"/>
    <property type="match status" value="1"/>
</dbReference>